<protein>
    <recommendedName>
        <fullName evidence="1">Retrotransposon gag domain-containing protein</fullName>
    </recommendedName>
</protein>
<evidence type="ECO:0000313" key="2">
    <source>
        <dbReference type="EMBL" id="RDX73445.1"/>
    </source>
</evidence>
<feature type="non-terminal residue" evidence="2">
    <location>
        <position position="1"/>
    </location>
</feature>
<keyword evidence="3" id="KW-1185">Reference proteome</keyword>
<dbReference type="OrthoDB" id="1731207at2759"/>
<feature type="domain" description="Retrotransposon gag" evidence="1">
    <location>
        <begin position="120"/>
        <end position="213"/>
    </location>
</feature>
<accession>A0A371F5D5</accession>
<proteinExistence type="predicted"/>
<gene>
    <name evidence="2" type="ORF">CR513_46939</name>
</gene>
<dbReference type="PANTHER" id="PTHR35046:SF9">
    <property type="entry name" value="RNA-DIRECTED DNA POLYMERASE"/>
    <property type="match status" value="1"/>
</dbReference>
<reference evidence="2" key="1">
    <citation type="submission" date="2018-05" db="EMBL/GenBank/DDBJ databases">
        <title>Draft genome of Mucuna pruriens seed.</title>
        <authorList>
            <person name="Nnadi N.E."/>
            <person name="Vos R."/>
            <person name="Hasami M.H."/>
            <person name="Devisetty U.K."/>
            <person name="Aguiy J.C."/>
        </authorList>
    </citation>
    <scope>NUCLEOTIDE SEQUENCE [LARGE SCALE GENOMIC DNA]</scope>
    <source>
        <strain evidence="2">JCA_2017</strain>
    </source>
</reference>
<dbReference type="Proteomes" id="UP000257109">
    <property type="component" value="Unassembled WGS sequence"/>
</dbReference>
<name>A0A371F5D5_MUCPR</name>
<organism evidence="2 3">
    <name type="scientific">Mucuna pruriens</name>
    <name type="common">Velvet bean</name>
    <name type="synonym">Dolichos pruriens</name>
    <dbReference type="NCBI Taxonomy" id="157652"/>
    <lineage>
        <taxon>Eukaryota</taxon>
        <taxon>Viridiplantae</taxon>
        <taxon>Streptophyta</taxon>
        <taxon>Embryophyta</taxon>
        <taxon>Tracheophyta</taxon>
        <taxon>Spermatophyta</taxon>
        <taxon>Magnoliopsida</taxon>
        <taxon>eudicotyledons</taxon>
        <taxon>Gunneridae</taxon>
        <taxon>Pentapetalae</taxon>
        <taxon>rosids</taxon>
        <taxon>fabids</taxon>
        <taxon>Fabales</taxon>
        <taxon>Fabaceae</taxon>
        <taxon>Papilionoideae</taxon>
        <taxon>50 kb inversion clade</taxon>
        <taxon>NPAAA clade</taxon>
        <taxon>indigoferoid/millettioid clade</taxon>
        <taxon>Phaseoleae</taxon>
        <taxon>Mucuna</taxon>
    </lineage>
</organism>
<dbReference type="EMBL" id="QJKJ01010521">
    <property type="protein sequence ID" value="RDX73445.1"/>
    <property type="molecule type" value="Genomic_DNA"/>
</dbReference>
<comment type="caution">
    <text evidence="2">The sequence shown here is derived from an EMBL/GenBank/DDBJ whole genome shotgun (WGS) entry which is preliminary data.</text>
</comment>
<sequence length="244" mass="29260">MHHLGSLNVHEIELNEDEGQRKGKFIALKDSKGSLCKAFKDKEPYEETFEEEGTNEDELSFISKRIHSISQREERHGRRERYVRNEREERHGRCIRNRRDKEEPRRQKLDNGKERMKVSLVTLEFSDYALLWWNQVLENIRRRWRDPCESWGALKRIMRERFVPSYYTRDLYNKLQRLYHGSKSVEEYQKEMKMDLMRAQIVESKKAIMSRMYLVPPNLVALSVLSVWANDTLPPNTQIGGPWC</sequence>
<dbReference type="AlphaFoldDB" id="A0A371F5D5"/>
<dbReference type="Pfam" id="PF03732">
    <property type="entry name" value="Retrotrans_gag"/>
    <property type="match status" value="1"/>
</dbReference>
<dbReference type="InterPro" id="IPR005162">
    <property type="entry name" value="Retrotrans_gag_dom"/>
</dbReference>
<evidence type="ECO:0000259" key="1">
    <source>
        <dbReference type="Pfam" id="PF03732"/>
    </source>
</evidence>
<evidence type="ECO:0000313" key="3">
    <source>
        <dbReference type="Proteomes" id="UP000257109"/>
    </source>
</evidence>
<dbReference type="PANTHER" id="PTHR35046">
    <property type="entry name" value="ZINC KNUCKLE (CCHC-TYPE) FAMILY PROTEIN"/>
    <property type="match status" value="1"/>
</dbReference>